<evidence type="ECO:0000313" key="7">
    <source>
        <dbReference type="EMBL" id="MBB3023732.1"/>
    </source>
</evidence>
<dbReference type="InterPro" id="IPR012925">
    <property type="entry name" value="TipAS_dom"/>
</dbReference>
<dbReference type="Gene3D" id="1.10.1660.10">
    <property type="match status" value="1"/>
</dbReference>
<feature type="coiled-coil region" evidence="4">
    <location>
        <begin position="95"/>
        <end position="122"/>
    </location>
</feature>
<dbReference type="InterPro" id="IPR009061">
    <property type="entry name" value="DNA-bd_dom_put_sf"/>
</dbReference>
<feature type="region of interest" description="Disordered" evidence="5">
    <location>
        <begin position="130"/>
        <end position="163"/>
    </location>
</feature>
<gene>
    <name evidence="7" type="ORF">FHX50_002033</name>
</gene>
<evidence type="ECO:0000259" key="6">
    <source>
        <dbReference type="PROSITE" id="PS50937"/>
    </source>
</evidence>
<organism evidence="7 8">
    <name type="scientific">Helcobacillus massiliensis</name>
    <dbReference type="NCBI Taxonomy" id="521392"/>
    <lineage>
        <taxon>Bacteria</taxon>
        <taxon>Bacillati</taxon>
        <taxon>Actinomycetota</taxon>
        <taxon>Actinomycetes</taxon>
        <taxon>Micrococcales</taxon>
        <taxon>Dermabacteraceae</taxon>
        <taxon>Helcobacillus</taxon>
    </lineage>
</organism>
<keyword evidence="4" id="KW-0175">Coiled coil</keyword>
<dbReference type="PROSITE" id="PS50937">
    <property type="entry name" value="HTH_MERR_2"/>
    <property type="match status" value="1"/>
</dbReference>
<evidence type="ECO:0000256" key="2">
    <source>
        <dbReference type="ARBA" id="ARBA00023125"/>
    </source>
</evidence>
<feature type="compositionally biased region" description="Low complexity" evidence="5">
    <location>
        <begin position="130"/>
        <end position="154"/>
    </location>
</feature>
<keyword evidence="2 7" id="KW-0238">DNA-binding</keyword>
<dbReference type="GO" id="GO:0003700">
    <property type="term" value="F:DNA-binding transcription factor activity"/>
    <property type="evidence" value="ECO:0007669"/>
    <property type="project" value="InterPro"/>
</dbReference>
<dbReference type="Pfam" id="PF07739">
    <property type="entry name" value="TipAS"/>
    <property type="match status" value="1"/>
</dbReference>
<keyword evidence="1" id="KW-0805">Transcription regulation</keyword>
<evidence type="ECO:0000256" key="3">
    <source>
        <dbReference type="ARBA" id="ARBA00023163"/>
    </source>
</evidence>
<name>A0A839QUH7_9MICO</name>
<reference evidence="7 8" key="1">
    <citation type="submission" date="2020-08" db="EMBL/GenBank/DDBJ databases">
        <title>Sequencing the genomes of 1000 actinobacteria strains.</title>
        <authorList>
            <person name="Klenk H.-P."/>
        </authorList>
    </citation>
    <scope>NUCLEOTIDE SEQUENCE [LARGE SCALE GENOMIC DNA]</scope>
    <source>
        <strain evidence="7 8">DSM 23040</strain>
    </source>
</reference>
<sequence length="252" mass="27601">MARDDDTDQQRLGVDQPARDRSVGEVADLFRVTVRTLHHWEEIGLISPSGRTWSGYRQFSPEDCERIQQVLIYRATGMPLKRIAEVIAEPSTRAIDHLREQRRLLENRLQQLEGMVAALDALMEDAMTTDKTTNTRTGGDPTGADAAGDAASATRRGDRSPLSVEQRAQILGDAQFPVYAAEAEDRWGGTDDWAVSQKRADAMTADDWTAAKAGTDQLEADLADALARGVEPGSDEANAQAHGVDLSAVQWE</sequence>
<evidence type="ECO:0000313" key="8">
    <source>
        <dbReference type="Proteomes" id="UP000568050"/>
    </source>
</evidence>
<dbReference type="InterPro" id="IPR047057">
    <property type="entry name" value="MerR_fam"/>
</dbReference>
<evidence type="ECO:0000256" key="5">
    <source>
        <dbReference type="SAM" id="MobiDB-lite"/>
    </source>
</evidence>
<dbReference type="RefSeq" id="WP_183377075.1">
    <property type="nucleotide sequence ID" value="NZ_CBCSFZ010000043.1"/>
</dbReference>
<dbReference type="EMBL" id="JACHWP010000010">
    <property type="protein sequence ID" value="MBB3023732.1"/>
    <property type="molecule type" value="Genomic_DNA"/>
</dbReference>
<feature type="domain" description="HTH merR-type" evidence="6">
    <location>
        <begin position="22"/>
        <end position="89"/>
    </location>
</feature>
<dbReference type="SUPFAM" id="SSF46955">
    <property type="entry name" value="Putative DNA-binding domain"/>
    <property type="match status" value="1"/>
</dbReference>
<dbReference type="Pfam" id="PF09278">
    <property type="entry name" value="MerR-DNA-bind"/>
    <property type="match status" value="1"/>
</dbReference>
<evidence type="ECO:0000256" key="4">
    <source>
        <dbReference type="SAM" id="Coils"/>
    </source>
</evidence>
<dbReference type="GO" id="GO:0003677">
    <property type="term" value="F:DNA binding"/>
    <property type="evidence" value="ECO:0007669"/>
    <property type="project" value="UniProtKB-KW"/>
</dbReference>
<keyword evidence="3" id="KW-0804">Transcription</keyword>
<dbReference type="SMART" id="SM00422">
    <property type="entry name" value="HTH_MERR"/>
    <property type="match status" value="1"/>
</dbReference>
<accession>A0A839QUH7</accession>
<dbReference type="PANTHER" id="PTHR30204">
    <property type="entry name" value="REDOX-CYCLING DRUG-SENSING TRANSCRIPTIONAL ACTIVATOR SOXR"/>
    <property type="match status" value="1"/>
</dbReference>
<protein>
    <submittedName>
        <fullName evidence="7">DNA-binding transcriptional MerR regulator</fullName>
    </submittedName>
</protein>
<keyword evidence="8" id="KW-1185">Reference proteome</keyword>
<feature type="region of interest" description="Disordered" evidence="5">
    <location>
        <begin position="231"/>
        <end position="252"/>
    </location>
</feature>
<dbReference type="Pfam" id="PF00376">
    <property type="entry name" value="MerR"/>
    <property type="match status" value="1"/>
</dbReference>
<dbReference type="CDD" id="cd01106">
    <property type="entry name" value="HTH_TipAL-Mta"/>
    <property type="match status" value="1"/>
</dbReference>
<dbReference type="PANTHER" id="PTHR30204:SF90">
    <property type="entry name" value="HTH-TYPE TRANSCRIPTIONAL ACTIVATOR MTA"/>
    <property type="match status" value="1"/>
</dbReference>
<proteinExistence type="predicted"/>
<dbReference type="AlphaFoldDB" id="A0A839QUH7"/>
<dbReference type="InterPro" id="IPR000551">
    <property type="entry name" value="MerR-type_HTH_dom"/>
</dbReference>
<dbReference type="Proteomes" id="UP000568050">
    <property type="component" value="Unassembled WGS sequence"/>
</dbReference>
<comment type="caution">
    <text evidence="7">The sequence shown here is derived from an EMBL/GenBank/DDBJ whole genome shotgun (WGS) entry which is preliminary data.</text>
</comment>
<dbReference type="InterPro" id="IPR015358">
    <property type="entry name" value="Tscrpt_reg_MerR_DNA-bd"/>
</dbReference>
<evidence type="ECO:0000256" key="1">
    <source>
        <dbReference type="ARBA" id="ARBA00023015"/>
    </source>
</evidence>